<organism evidence="10 11">
    <name type="scientific">Aliikangiella coralliicola</name>
    <dbReference type="NCBI Taxonomy" id="2592383"/>
    <lineage>
        <taxon>Bacteria</taxon>
        <taxon>Pseudomonadati</taxon>
        <taxon>Pseudomonadota</taxon>
        <taxon>Gammaproteobacteria</taxon>
        <taxon>Oceanospirillales</taxon>
        <taxon>Pleioneaceae</taxon>
        <taxon>Aliikangiella</taxon>
    </lineage>
</organism>
<evidence type="ECO:0000256" key="8">
    <source>
        <dbReference type="PIRNR" id="PIRNR004553"/>
    </source>
</evidence>
<evidence type="ECO:0000256" key="9">
    <source>
        <dbReference type="SAM" id="MobiDB-lite"/>
    </source>
</evidence>
<dbReference type="EC" id="2.1.1.171" evidence="3 8"/>
<feature type="region of interest" description="Disordered" evidence="9">
    <location>
        <begin position="1"/>
        <end position="21"/>
    </location>
</feature>
<evidence type="ECO:0000256" key="5">
    <source>
        <dbReference type="ARBA" id="ARBA00022603"/>
    </source>
</evidence>
<dbReference type="InterPro" id="IPR004398">
    <property type="entry name" value="RNA_MeTrfase_RsmD"/>
</dbReference>
<evidence type="ECO:0000313" key="11">
    <source>
        <dbReference type="Proteomes" id="UP000315439"/>
    </source>
</evidence>
<dbReference type="GO" id="GO:0052913">
    <property type="term" value="F:16S rRNA (guanine(966)-N(2))-methyltransferase activity"/>
    <property type="evidence" value="ECO:0007669"/>
    <property type="project" value="UniProtKB-EC"/>
</dbReference>
<dbReference type="AlphaFoldDB" id="A0A545UFA9"/>
<comment type="catalytic activity">
    <reaction evidence="7 8">
        <text>guanosine(966) in 16S rRNA + S-adenosyl-L-methionine = N(2)-methylguanosine(966) in 16S rRNA + S-adenosyl-L-homocysteine + H(+)</text>
        <dbReference type="Rhea" id="RHEA:23548"/>
        <dbReference type="Rhea" id="RHEA-COMP:10211"/>
        <dbReference type="Rhea" id="RHEA-COMP:10212"/>
        <dbReference type="ChEBI" id="CHEBI:15378"/>
        <dbReference type="ChEBI" id="CHEBI:57856"/>
        <dbReference type="ChEBI" id="CHEBI:59789"/>
        <dbReference type="ChEBI" id="CHEBI:74269"/>
        <dbReference type="ChEBI" id="CHEBI:74481"/>
        <dbReference type="EC" id="2.1.1.171"/>
    </reaction>
</comment>
<dbReference type="Pfam" id="PF03602">
    <property type="entry name" value="Cons_hypoth95"/>
    <property type="match status" value="1"/>
</dbReference>
<dbReference type="InterPro" id="IPR002052">
    <property type="entry name" value="DNA_methylase_N6_adenine_CS"/>
</dbReference>
<comment type="caution">
    <text evidence="10">The sequence shown here is derived from an EMBL/GenBank/DDBJ whole genome shotgun (WGS) entry which is preliminary data.</text>
</comment>
<dbReference type="InterPro" id="IPR029063">
    <property type="entry name" value="SAM-dependent_MTases_sf"/>
</dbReference>
<evidence type="ECO:0000256" key="7">
    <source>
        <dbReference type="ARBA" id="ARBA00048326"/>
    </source>
</evidence>
<dbReference type="CDD" id="cd02440">
    <property type="entry name" value="AdoMet_MTases"/>
    <property type="match status" value="1"/>
</dbReference>
<dbReference type="SUPFAM" id="SSF53335">
    <property type="entry name" value="S-adenosyl-L-methionine-dependent methyltransferases"/>
    <property type="match status" value="1"/>
</dbReference>
<keyword evidence="11" id="KW-1185">Reference proteome</keyword>
<accession>A0A545UFA9</accession>
<comment type="function">
    <text evidence="1 8">Specifically methylates the guanine in position 966 of 16S rRNA in the assembled 30S particle.</text>
</comment>
<keyword evidence="5 8" id="KW-0489">Methyltransferase</keyword>
<dbReference type="PIRSF" id="PIRSF004553">
    <property type="entry name" value="CHP00095"/>
    <property type="match status" value="1"/>
</dbReference>
<dbReference type="PANTHER" id="PTHR43542">
    <property type="entry name" value="METHYLTRANSFERASE"/>
    <property type="match status" value="1"/>
</dbReference>
<reference evidence="10 11" key="1">
    <citation type="submission" date="2019-07" db="EMBL/GenBank/DDBJ databases">
        <title>Draft genome for Aliikangiella sp. M105.</title>
        <authorList>
            <person name="Wang G."/>
        </authorList>
    </citation>
    <scope>NUCLEOTIDE SEQUENCE [LARGE SCALE GENOMIC DNA]</scope>
    <source>
        <strain evidence="10 11">M105</strain>
    </source>
</reference>
<proteinExistence type="inferred from homology"/>
<evidence type="ECO:0000256" key="6">
    <source>
        <dbReference type="ARBA" id="ARBA00022679"/>
    </source>
</evidence>
<gene>
    <name evidence="10" type="primary">rsmD</name>
    <name evidence="10" type="ORF">FLL46_06395</name>
</gene>
<dbReference type="GO" id="GO:0003676">
    <property type="term" value="F:nucleic acid binding"/>
    <property type="evidence" value="ECO:0007669"/>
    <property type="project" value="InterPro"/>
</dbReference>
<evidence type="ECO:0000256" key="3">
    <source>
        <dbReference type="ARBA" id="ARBA00012141"/>
    </source>
</evidence>
<dbReference type="Proteomes" id="UP000315439">
    <property type="component" value="Unassembled WGS sequence"/>
</dbReference>
<evidence type="ECO:0000256" key="1">
    <source>
        <dbReference type="ARBA" id="ARBA00002649"/>
    </source>
</evidence>
<protein>
    <recommendedName>
        <fullName evidence="4 8">Ribosomal RNA small subunit methyltransferase D</fullName>
        <ecNumber evidence="3 8">2.1.1.171</ecNumber>
    </recommendedName>
</protein>
<dbReference type="PANTHER" id="PTHR43542:SF1">
    <property type="entry name" value="METHYLTRANSFERASE"/>
    <property type="match status" value="1"/>
</dbReference>
<dbReference type="Gene3D" id="3.40.50.150">
    <property type="entry name" value="Vaccinia Virus protein VP39"/>
    <property type="match status" value="1"/>
</dbReference>
<keyword evidence="6 8" id="KW-0808">Transferase</keyword>
<keyword evidence="8" id="KW-0949">S-adenosyl-L-methionine</keyword>
<dbReference type="RefSeq" id="WP_142892663.1">
    <property type="nucleotide sequence ID" value="NZ_ML660162.1"/>
</dbReference>
<evidence type="ECO:0000313" key="10">
    <source>
        <dbReference type="EMBL" id="TQV88154.1"/>
    </source>
</evidence>
<evidence type="ECO:0000256" key="4">
    <source>
        <dbReference type="ARBA" id="ARBA00013682"/>
    </source>
</evidence>
<dbReference type="EMBL" id="VIKS01000004">
    <property type="protein sequence ID" value="TQV88154.1"/>
    <property type="molecule type" value="Genomic_DNA"/>
</dbReference>
<dbReference type="OrthoDB" id="9803017at2"/>
<dbReference type="PROSITE" id="PS00092">
    <property type="entry name" value="N6_MTASE"/>
    <property type="match status" value="1"/>
</dbReference>
<evidence type="ECO:0000256" key="2">
    <source>
        <dbReference type="ARBA" id="ARBA00005269"/>
    </source>
</evidence>
<dbReference type="NCBIfam" id="TIGR00095">
    <property type="entry name" value="16S rRNA (guanine(966)-N(2))-methyltransferase RsmD"/>
    <property type="match status" value="1"/>
</dbReference>
<name>A0A545UFA9_9GAMM</name>
<sequence>MQQSKPKKPPEQRKSNQSNGIVRIIGGEMRGRKLRFATVEGLRPTLDRIRETLFNWLAKDIYGANCLDLFAGSGALGFEAISRGAKQVTMVERSAKVVRDLKSNSELLNTSNIKVIQLDSHRFLKTNQQKFDLVFLDPPFGKGLLKDTLRDLKPHLNHDGLVYVEQESQASEYTPEKEWESIKYKKTGSFSYALYRLTN</sequence>
<keyword evidence="8" id="KW-0698">rRNA processing</keyword>
<comment type="similarity">
    <text evidence="2 8">Belongs to the methyltransferase superfamily. RsmD family.</text>
</comment>